<keyword evidence="3" id="KW-1185">Reference proteome</keyword>
<sequence length="380" mass="39603">MTDTASIASRSSGSTARSVSRGREFYSSGRGGVGNIRRASKEDLSRVPPSPASPTTPSEHGDEIFITRGREPPAVKPDSAKSTGRGGAGNIRSTSIARAANHLASDGRHSFTAALVSDQAEAEAEYERMVVVTRQEAAKNSRRTYGRGGAGNAAGANSKSPKTSKSRSGSRFRPRSRSLGPLHSSGRGGAGNLYPGSVEDAELIGDLDNAETQHARATSPEGRHSTGRGGLANITAMTSPPPDSPTPLSPHQAEYSGRGGVGNIFRSRSRSASKDRGGAHPEGLKKIWNKVSRSRSRAPASPTQYELAQLHDDHVVELDIRDTRGRTRMSTDSAGLGSVHSGAELSTISSRSGEQTLHGSTTGEREGQSGGEGDAGGGQE</sequence>
<dbReference type="PANTHER" id="PTHR34693:SF1">
    <property type="entry name" value="PROTEIN PAR32"/>
    <property type="match status" value="1"/>
</dbReference>
<feature type="compositionally biased region" description="Polar residues" evidence="1">
    <location>
        <begin position="344"/>
        <end position="362"/>
    </location>
</feature>
<dbReference type="Proteomes" id="UP000076727">
    <property type="component" value="Unassembled WGS sequence"/>
</dbReference>
<feature type="compositionally biased region" description="Basic residues" evidence="1">
    <location>
        <begin position="162"/>
        <end position="176"/>
    </location>
</feature>
<organism evidence="2 3">
    <name type="scientific">Daedalea quercina L-15889</name>
    <dbReference type="NCBI Taxonomy" id="1314783"/>
    <lineage>
        <taxon>Eukaryota</taxon>
        <taxon>Fungi</taxon>
        <taxon>Dikarya</taxon>
        <taxon>Basidiomycota</taxon>
        <taxon>Agaricomycotina</taxon>
        <taxon>Agaricomycetes</taxon>
        <taxon>Polyporales</taxon>
        <taxon>Fomitopsis</taxon>
    </lineage>
</organism>
<dbReference type="EMBL" id="KV429087">
    <property type="protein sequence ID" value="KZT66530.1"/>
    <property type="molecule type" value="Genomic_DNA"/>
</dbReference>
<dbReference type="AlphaFoldDB" id="A0A165N560"/>
<feature type="compositionally biased region" description="Acidic residues" evidence="1">
    <location>
        <begin position="199"/>
        <end position="209"/>
    </location>
</feature>
<reference evidence="2 3" key="1">
    <citation type="journal article" date="2016" name="Mol. Biol. Evol.">
        <title>Comparative Genomics of Early-Diverging Mushroom-Forming Fungi Provides Insights into the Origins of Lignocellulose Decay Capabilities.</title>
        <authorList>
            <person name="Nagy L.G."/>
            <person name="Riley R."/>
            <person name="Tritt A."/>
            <person name="Adam C."/>
            <person name="Daum C."/>
            <person name="Floudas D."/>
            <person name="Sun H."/>
            <person name="Yadav J.S."/>
            <person name="Pangilinan J."/>
            <person name="Larsson K.H."/>
            <person name="Matsuura K."/>
            <person name="Barry K."/>
            <person name="Labutti K."/>
            <person name="Kuo R."/>
            <person name="Ohm R.A."/>
            <person name="Bhattacharya S.S."/>
            <person name="Shirouzu T."/>
            <person name="Yoshinaga Y."/>
            <person name="Martin F.M."/>
            <person name="Grigoriev I.V."/>
            <person name="Hibbett D.S."/>
        </authorList>
    </citation>
    <scope>NUCLEOTIDE SEQUENCE [LARGE SCALE GENOMIC DNA]</scope>
    <source>
        <strain evidence="2 3">L-15889</strain>
    </source>
</reference>
<feature type="compositionally biased region" description="Basic and acidic residues" evidence="1">
    <location>
        <begin position="59"/>
        <end position="73"/>
    </location>
</feature>
<accession>A0A165N560</accession>
<evidence type="ECO:0000313" key="2">
    <source>
        <dbReference type="EMBL" id="KZT66530.1"/>
    </source>
</evidence>
<evidence type="ECO:0000313" key="3">
    <source>
        <dbReference type="Proteomes" id="UP000076727"/>
    </source>
</evidence>
<gene>
    <name evidence="2" type="ORF">DAEQUDRAFT_446799</name>
</gene>
<dbReference type="InterPro" id="IPR053203">
    <property type="entry name" value="Cisplatin_resist-associated"/>
</dbReference>
<dbReference type="InterPro" id="IPR022024">
    <property type="entry name" value="DUF3602"/>
</dbReference>
<feature type="region of interest" description="Disordered" evidence="1">
    <location>
        <begin position="134"/>
        <end position="380"/>
    </location>
</feature>
<protein>
    <submittedName>
        <fullName evidence="2">Uncharacterized protein</fullName>
    </submittedName>
</protein>
<feature type="compositionally biased region" description="Pro residues" evidence="1">
    <location>
        <begin position="239"/>
        <end position="248"/>
    </location>
</feature>
<dbReference type="Pfam" id="PF12223">
    <property type="entry name" value="DUF3602"/>
    <property type="match status" value="1"/>
</dbReference>
<dbReference type="PANTHER" id="PTHR34693">
    <property type="entry name" value="PROTEIN PAR32"/>
    <property type="match status" value="1"/>
</dbReference>
<dbReference type="STRING" id="1314783.A0A165N560"/>
<feature type="compositionally biased region" description="Gly residues" evidence="1">
    <location>
        <begin position="368"/>
        <end position="380"/>
    </location>
</feature>
<feature type="compositionally biased region" description="Low complexity" evidence="1">
    <location>
        <begin position="1"/>
        <end position="19"/>
    </location>
</feature>
<name>A0A165N560_9APHY</name>
<evidence type="ECO:0000256" key="1">
    <source>
        <dbReference type="SAM" id="MobiDB-lite"/>
    </source>
</evidence>
<feature type="compositionally biased region" description="Basic and acidic residues" evidence="1">
    <location>
        <begin position="309"/>
        <end position="325"/>
    </location>
</feature>
<proteinExistence type="predicted"/>
<dbReference type="OrthoDB" id="2537432at2759"/>
<feature type="compositionally biased region" description="Basic and acidic residues" evidence="1">
    <location>
        <begin position="272"/>
        <end position="285"/>
    </location>
</feature>
<feature type="region of interest" description="Disordered" evidence="1">
    <location>
        <begin position="1"/>
        <end position="94"/>
    </location>
</feature>